<evidence type="ECO:0000259" key="1">
    <source>
        <dbReference type="Pfam" id="PF02931"/>
    </source>
</evidence>
<sequence length="98" mass="11516">MDRCTFKLKFVARTVQLLVIFHLVWSLEGVIKANVTRYEDLLFKDLFRGYNKEIRPVLKESDAVEAEFGFALSEIIDLDEKNQVLATNVWIRQRQLRG</sequence>
<dbReference type="Pfam" id="PF02931">
    <property type="entry name" value="Neur_chan_LBD"/>
    <property type="match status" value="1"/>
</dbReference>
<keyword evidence="3" id="KW-1185">Reference proteome</keyword>
<dbReference type="EnsemblMetazoa" id="XM_028658248.1">
    <property type="protein sequence ID" value="XP_028514049.1"/>
    <property type="gene ID" value="LOC110236298"/>
</dbReference>
<organism evidence="2 3">
    <name type="scientific">Exaiptasia diaphana</name>
    <name type="common">Tropical sea anemone</name>
    <name type="synonym">Aiptasia pulchella</name>
    <dbReference type="NCBI Taxonomy" id="2652724"/>
    <lineage>
        <taxon>Eukaryota</taxon>
        <taxon>Metazoa</taxon>
        <taxon>Cnidaria</taxon>
        <taxon>Anthozoa</taxon>
        <taxon>Hexacorallia</taxon>
        <taxon>Actiniaria</taxon>
        <taxon>Aiptasiidae</taxon>
        <taxon>Exaiptasia</taxon>
    </lineage>
</organism>
<dbReference type="AlphaFoldDB" id="A0A913YG70"/>
<protein>
    <recommendedName>
        <fullName evidence="1">Neurotransmitter-gated ion-channel ligand-binding domain-containing protein</fullName>
    </recommendedName>
</protein>
<dbReference type="InterPro" id="IPR006202">
    <property type="entry name" value="Neur_chan_lig-bd"/>
</dbReference>
<evidence type="ECO:0000313" key="3">
    <source>
        <dbReference type="Proteomes" id="UP000887567"/>
    </source>
</evidence>
<name>A0A913YG70_EXADI</name>
<dbReference type="OrthoDB" id="5975154at2759"/>
<dbReference type="GO" id="GO:0005230">
    <property type="term" value="F:extracellular ligand-gated monoatomic ion channel activity"/>
    <property type="evidence" value="ECO:0007669"/>
    <property type="project" value="InterPro"/>
</dbReference>
<dbReference type="Proteomes" id="UP000887567">
    <property type="component" value="Unplaced"/>
</dbReference>
<dbReference type="RefSeq" id="XP_028514049.1">
    <property type="nucleotide sequence ID" value="XM_028658248.1"/>
</dbReference>
<dbReference type="InterPro" id="IPR036734">
    <property type="entry name" value="Neur_chan_lig-bd_sf"/>
</dbReference>
<dbReference type="SUPFAM" id="SSF63712">
    <property type="entry name" value="Nicotinic receptor ligand binding domain-like"/>
    <property type="match status" value="1"/>
</dbReference>
<evidence type="ECO:0000313" key="2">
    <source>
        <dbReference type="EnsemblMetazoa" id="XP_028514049.1"/>
    </source>
</evidence>
<dbReference type="GO" id="GO:0016020">
    <property type="term" value="C:membrane"/>
    <property type="evidence" value="ECO:0007669"/>
    <property type="project" value="InterPro"/>
</dbReference>
<feature type="domain" description="Neurotransmitter-gated ion-channel ligand-binding" evidence="1">
    <location>
        <begin position="41"/>
        <end position="94"/>
    </location>
</feature>
<reference evidence="2" key="1">
    <citation type="submission" date="2022-11" db="UniProtKB">
        <authorList>
            <consortium name="EnsemblMetazoa"/>
        </authorList>
    </citation>
    <scope>IDENTIFICATION</scope>
</reference>
<dbReference type="GeneID" id="110236298"/>
<dbReference type="Gene3D" id="2.70.170.10">
    <property type="entry name" value="Neurotransmitter-gated ion-channel ligand-binding domain"/>
    <property type="match status" value="1"/>
</dbReference>
<proteinExistence type="predicted"/>
<accession>A0A913YG70</accession>